<feature type="domain" description="Katanin p80 subunit C-terminal" evidence="10">
    <location>
        <begin position="625"/>
        <end position="789"/>
    </location>
</feature>
<dbReference type="PANTHER" id="PTHR19845:SF0">
    <property type="entry name" value="KATANIN P80 WD40 REPEAT-CONTAINING SUBUNIT B1"/>
    <property type="match status" value="1"/>
</dbReference>
<dbReference type="InterPro" id="IPR019775">
    <property type="entry name" value="WD40_repeat_CS"/>
</dbReference>
<keyword evidence="5" id="KW-0677">Repeat</keyword>
<feature type="region of interest" description="Disordered" evidence="9">
    <location>
        <begin position="444"/>
        <end position="572"/>
    </location>
</feature>
<dbReference type="InterPro" id="IPR036322">
    <property type="entry name" value="WD40_repeat_dom_sf"/>
</dbReference>
<evidence type="ECO:0000256" key="8">
    <source>
        <dbReference type="PROSITE-ProRule" id="PRU00221"/>
    </source>
</evidence>
<dbReference type="PROSITE" id="PS00678">
    <property type="entry name" value="WD_REPEATS_1"/>
    <property type="match status" value="2"/>
</dbReference>
<evidence type="ECO:0000256" key="1">
    <source>
        <dbReference type="ARBA" id="ARBA00004245"/>
    </source>
</evidence>
<dbReference type="GO" id="GO:0005874">
    <property type="term" value="C:microtubule"/>
    <property type="evidence" value="ECO:0007669"/>
    <property type="project" value="UniProtKB-KW"/>
</dbReference>
<dbReference type="GO" id="GO:0008017">
    <property type="term" value="F:microtubule binding"/>
    <property type="evidence" value="ECO:0007669"/>
    <property type="project" value="UniProtKB-UniRule"/>
</dbReference>
<dbReference type="PROSITE" id="PS50294">
    <property type="entry name" value="WD_REPEATS_REGION"/>
    <property type="match status" value="5"/>
</dbReference>
<evidence type="ECO:0000256" key="4">
    <source>
        <dbReference type="ARBA" id="ARBA00022701"/>
    </source>
</evidence>
<dbReference type="PRINTS" id="PR00320">
    <property type="entry name" value="GPROTEINBRPT"/>
</dbReference>
<dbReference type="AlphaFoldDB" id="A0AAW1QTB6"/>
<dbReference type="GO" id="GO:0051013">
    <property type="term" value="P:microtubule severing"/>
    <property type="evidence" value="ECO:0007669"/>
    <property type="project" value="UniProtKB-UniRule"/>
</dbReference>
<comment type="similarity">
    <text evidence="7">Belongs to the WD repeat KATNB1 family.</text>
</comment>
<feature type="repeat" description="WD" evidence="8">
    <location>
        <begin position="95"/>
        <end position="136"/>
    </location>
</feature>
<dbReference type="GO" id="GO:0005737">
    <property type="term" value="C:cytoplasm"/>
    <property type="evidence" value="ECO:0007669"/>
    <property type="project" value="UniProtKB-UniRule"/>
</dbReference>
<organism evidence="11 12">
    <name type="scientific">Apatococcus lobatus</name>
    <dbReference type="NCBI Taxonomy" id="904363"/>
    <lineage>
        <taxon>Eukaryota</taxon>
        <taxon>Viridiplantae</taxon>
        <taxon>Chlorophyta</taxon>
        <taxon>core chlorophytes</taxon>
        <taxon>Trebouxiophyceae</taxon>
        <taxon>Chlorellales</taxon>
        <taxon>Chlorellaceae</taxon>
        <taxon>Apatococcus</taxon>
    </lineage>
</organism>
<feature type="repeat" description="WD" evidence="8">
    <location>
        <begin position="53"/>
        <end position="94"/>
    </location>
</feature>
<feature type="repeat" description="WD" evidence="8">
    <location>
        <begin position="137"/>
        <end position="178"/>
    </location>
</feature>
<feature type="compositionally biased region" description="Gly residues" evidence="9">
    <location>
        <begin position="541"/>
        <end position="552"/>
    </location>
</feature>
<dbReference type="Pfam" id="PF00400">
    <property type="entry name" value="WD40"/>
    <property type="match status" value="5"/>
</dbReference>
<keyword evidence="2 7" id="KW-0963">Cytoplasm</keyword>
<dbReference type="InterPro" id="IPR015943">
    <property type="entry name" value="WD40/YVTN_repeat-like_dom_sf"/>
</dbReference>
<evidence type="ECO:0000256" key="9">
    <source>
        <dbReference type="SAM" id="MobiDB-lite"/>
    </source>
</evidence>
<comment type="subcellular location">
    <subcellularLocation>
        <location evidence="1 7">Cytoplasm</location>
        <location evidence="1 7">Cytoskeleton</location>
    </subcellularLocation>
</comment>
<dbReference type="GO" id="GO:0008352">
    <property type="term" value="C:katanin complex"/>
    <property type="evidence" value="ECO:0007669"/>
    <property type="project" value="InterPro"/>
</dbReference>
<dbReference type="InterPro" id="IPR028021">
    <property type="entry name" value="Katanin_C-terminal"/>
</dbReference>
<dbReference type="GO" id="GO:0007019">
    <property type="term" value="P:microtubule depolymerization"/>
    <property type="evidence" value="ECO:0007669"/>
    <property type="project" value="TreeGrafter"/>
</dbReference>
<feature type="repeat" description="WD" evidence="8">
    <location>
        <begin position="10"/>
        <end position="42"/>
    </location>
</feature>
<evidence type="ECO:0000259" key="10">
    <source>
        <dbReference type="Pfam" id="PF13925"/>
    </source>
</evidence>
<name>A0AAW1QTB6_9CHLO</name>
<dbReference type="InterPro" id="IPR026962">
    <property type="entry name" value="KTNB1"/>
</dbReference>
<dbReference type="CDD" id="cd00200">
    <property type="entry name" value="WD40"/>
    <property type="match status" value="1"/>
</dbReference>
<dbReference type="EMBL" id="JALJOS010000028">
    <property type="protein sequence ID" value="KAK9824729.1"/>
    <property type="molecule type" value="Genomic_DNA"/>
</dbReference>
<sequence length="805" mass="85667">MKRACKLQEFTAHGSAVTCLQLGRKTAGVLVTGGEDKRVNVWALGKPVPQLTLVGHQSGIESVAFDPEEVRVAAGAAGGSLRLWDLAVNKVSRTLTGHKASCTAVDFHPFGNFLASGSADTNVKVWDLRQRRCINTLQGQPRSVSHLRHSPNGDFLAAGSPDGAVKVWSMTAGKLQYDIHEHCLPITSLEFHPSKELLASTSADRQACFWNVQDGQLIAKAGPDTSGIRAACFPADGQVLLTAIAEGLRSHAWDPVQLHDAMEIPWPKVSQVGYQEATHTLVGCSTSGSFVGIWTVPLNRVQPWAREREYGAGKVTKGTARPRTLQLHGNARRAPRSQHSSQHEPGQAPPVPNAHMPLNTAARARSRQTPGRSPGKLASTAAPPAGGQQVNSPLRAALNQVPSKFLRGNTAQQLRTPEALKLRDAGQRCMSPMQRAHGVAWEHGGRMPDVHQGRRTAQAEPAGASETSTLHHQPPEASCPSSVPEASSSSSSNSKSTDSSPAKGTADHAASRCPHDHHPSSLQAELRRSTERALRAIADGLGPGGGASGTGGSADQQHVPNAAAPQACSQGQSRIINQTADRSPYRPQGLSFDAFVPASASHCKARSRSQDRGSEQELICGLMAGHASVLTALGTRLSNLQTVNQFWARRDVRGALSALKAAADPSATVDILQAGSSDPQGLHTPSSGAEAQCRSALLTSIQLENCGEAAGLLEPLLASPHRHYQEAGLDALSLLLSRFSEIIRDTCAKAADSMGVDLSFELRQQRCFNLQASLQELGPQLRAHAMHDQPCKLKAHHVVLQLERL</sequence>
<protein>
    <recommendedName>
        <fullName evidence="7">Katanin p80 WD40 repeat-containing subunit B1 homolog</fullName>
    </recommendedName>
</protein>
<feature type="compositionally biased region" description="Basic and acidic residues" evidence="9">
    <location>
        <begin position="505"/>
        <end position="534"/>
    </location>
</feature>
<feature type="compositionally biased region" description="Low complexity" evidence="9">
    <location>
        <begin position="478"/>
        <end position="501"/>
    </location>
</feature>
<comment type="function">
    <text evidence="7">May participate in a complex which severs microtubules in an ATP-dependent manner. Microtubule severing may promote rapid reorganization of cellular microtubule arrays.</text>
</comment>
<evidence type="ECO:0000256" key="6">
    <source>
        <dbReference type="ARBA" id="ARBA00023212"/>
    </source>
</evidence>
<evidence type="ECO:0000256" key="5">
    <source>
        <dbReference type="ARBA" id="ARBA00022737"/>
    </source>
</evidence>
<dbReference type="PANTHER" id="PTHR19845">
    <property type="entry name" value="KATANIN P80 SUBUNIT"/>
    <property type="match status" value="1"/>
</dbReference>
<dbReference type="Gene3D" id="2.130.10.10">
    <property type="entry name" value="YVTN repeat-like/Quinoprotein amine dehydrogenase"/>
    <property type="match status" value="1"/>
</dbReference>
<comment type="caution">
    <text evidence="11">The sequence shown here is derived from an EMBL/GenBank/DDBJ whole genome shotgun (WGS) entry which is preliminary data.</text>
</comment>
<evidence type="ECO:0000313" key="12">
    <source>
        <dbReference type="Proteomes" id="UP001438707"/>
    </source>
</evidence>
<keyword evidence="12" id="KW-1185">Reference proteome</keyword>
<proteinExistence type="inferred from homology"/>
<dbReference type="HAMAP" id="MF_03022">
    <property type="entry name" value="Katanin_p80_B1"/>
    <property type="match status" value="1"/>
</dbReference>
<keyword evidence="6 7" id="KW-0206">Cytoskeleton</keyword>
<dbReference type="InterPro" id="IPR001680">
    <property type="entry name" value="WD40_rpt"/>
</dbReference>
<reference evidence="11 12" key="1">
    <citation type="journal article" date="2024" name="Nat. Commun.">
        <title>Phylogenomics reveals the evolutionary origins of lichenization in chlorophyte algae.</title>
        <authorList>
            <person name="Puginier C."/>
            <person name="Libourel C."/>
            <person name="Otte J."/>
            <person name="Skaloud P."/>
            <person name="Haon M."/>
            <person name="Grisel S."/>
            <person name="Petersen M."/>
            <person name="Berrin J.G."/>
            <person name="Delaux P.M."/>
            <person name="Dal Grande F."/>
            <person name="Keller J."/>
        </authorList>
    </citation>
    <scope>NUCLEOTIDE SEQUENCE [LARGE SCALE GENOMIC DNA]</scope>
    <source>
        <strain evidence="11 12">SAG 2145</strain>
    </source>
</reference>
<accession>A0AAW1QTB6</accession>
<dbReference type="Proteomes" id="UP001438707">
    <property type="component" value="Unassembled WGS sequence"/>
</dbReference>
<dbReference type="PROSITE" id="PS50082">
    <property type="entry name" value="WD_REPEATS_2"/>
    <property type="match status" value="5"/>
</dbReference>
<feature type="region of interest" description="Disordered" evidence="9">
    <location>
        <begin position="312"/>
        <end position="391"/>
    </location>
</feature>
<feature type="repeat" description="WD" evidence="8">
    <location>
        <begin position="179"/>
        <end position="220"/>
    </location>
</feature>
<dbReference type="InterPro" id="IPR020472">
    <property type="entry name" value="WD40_PAC1"/>
</dbReference>
<keyword evidence="3 8" id="KW-0853">WD repeat</keyword>
<evidence type="ECO:0000313" key="11">
    <source>
        <dbReference type="EMBL" id="KAK9824729.1"/>
    </source>
</evidence>
<evidence type="ECO:0000256" key="2">
    <source>
        <dbReference type="ARBA" id="ARBA00022490"/>
    </source>
</evidence>
<dbReference type="SMART" id="SM00320">
    <property type="entry name" value="WD40"/>
    <property type="match status" value="6"/>
</dbReference>
<dbReference type="FunFam" id="2.130.10.10:FF:000462">
    <property type="entry name" value="Katanin p80 WD40 repeat-containing subunit B1"/>
    <property type="match status" value="1"/>
</dbReference>
<keyword evidence="4 7" id="KW-0493">Microtubule</keyword>
<gene>
    <name evidence="11" type="ORF">WJX74_001799</name>
</gene>
<dbReference type="SUPFAM" id="SSF50978">
    <property type="entry name" value="WD40 repeat-like"/>
    <property type="match status" value="1"/>
</dbReference>
<evidence type="ECO:0000256" key="7">
    <source>
        <dbReference type="HAMAP-Rule" id="MF_03022"/>
    </source>
</evidence>
<evidence type="ECO:0000256" key="3">
    <source>
        <dbReference type="ARBA" id="ARBA00022574"/>
    </source>
</evidence>
<dbReference type="Pfam" id="PF13925">
    <property type="entry name" value="Katanin_con80"/>
    <property type="match status" value="1"/>
</dbReference>